<dbReference type="Gene3D" id="3.10.450.40">
    <property type="match status" value="1"/>
</dbReference>
<dbReference type="SUPFAM" id="SSF160719">
    <property type="entry name" value="gpW/gp25-like"/>
    <property type="match status" value="1"/>
</dbReference>
<proteinExistence type="predicted"/>
<sequence>MEFNVQTEDKELKSQMDTLLRTRAGSVPADRDFGIDWSCLDHPPEVAENLFYQEVLSKAERYIPEAKISRVDMDSDAEGGMSVRIGCERRGDYE</sequence>
<evidence type="ECO:0000313" key="1">
    <source>
        <dbReference type="EMBL" id="HJB08614.1"/>
    </source>
</evidence>
<dbReference type="EMBL" id="DWYS01000145">
    <property type="protein sequence ID" value="HJB08614.1"/>
    <property type="molecule type" value="Genomic_DNA"/>
</dbReference>
<comment type="caution">
    <text evidence="1">The sequence shown here is derived from an EMBL/GenBank/DDBJ whole genome shotgun (WGS) entry which is preliminary data.</text>
</comment>
<gene>
    <name evidence="1" type="ORF">H9716_12265</name>
</gene>
<dbReference type="Proteomes" id="UP000886804">
    <property type="component" value="Unassembled WGS sequence"/>
</dbReference>
<reference evidence="1" key="1">
    <citation type="journal article" date="2021" name="PeerJ">
        <title>Extensive microbial diversity within the chicken gut microbiome revealed by metagenomics and culture.</title>
        <authorList>
            <person name="Gilroy R."/>
            <person name="Ravi A."/>
            <person name="Getino M."/>
            <person name="Pursley I."/>
            <person name="Horton D.L."/>
            <person name="Alikhan N.F."/>
            <person name="Baker D."/>
            <person name="Gharbi K."/>
            <person name="Hall N."/>
            <person name="Watson M."/>
            <person name="Adriaenssens E.M."/>
            <person name="Foster-Nyarko E."/>
            <person name="Jarju S."/>
            <person name="Secka A."/>
            <person name="Antonio M."/>
            <person name="Oren A."/>
            <person name="Chaudhuri R.R."/>
            <person name="La Ragione R."/>
            <person name="Hildebrand F."/>
            <person name="Pallen M.J."/>
        </authorList>
    </citation>
    <scope>NUCLEOTIDE SEQUENCE</scope>
    <source>
        <strain evidence="1">CHK188-4685</strain>
    </source>
</reference>
<reference evidence="1" key="2">
    <citation type="submission" date="2021-04" db="EMBL/GenBank/DDBJ databases">
        <authorList>
            <person name="Gilroy R."/>
        </authorList>
    </citation>
    <scope>NUCLEOTIDE SEQUENCE</scope>
    <source>
        <strain evidence="1">CHK188-4685</strain>
    </source>
</reference>
<organism evidence="1 2">
    <name type="scientific">Candidatus Enterocloster faecavium</name>
    <dbReference type="NCBI Taxonomy" id="2838560"/>
    <lineage>
        <taxon>Bacteria</taxon>
        <taxon>Bacillati</taxon>
        <taxon>Bacillota</taxon>
        <taxon>Clostridia</taxon>
        <taxon>Lachnospirales</taxon>
        <taxon>Lachnospiraceae</taxon>
        <taxon>Enterocloster</taxon>
    </lineage>
</organism>
<evidence type="ECO:0008006" key="3">
    <source>
        <dbReference type="Google" id="ProtNLM"/>
    </source>
</evidence>
<evidence type="ECO:0000313" key="2">
    <source>
        <dbReference type="Proteomes" id="UP000886804"/>
    </source>
</evidence>
<accession>A0A9D2RLV6</accession>
<protein>
    <recommendedName>
        <fullName evidence="3">IraD/Gp25-like domain-containing protein</fullName>
    </recommendedName>
</protein>
<dbReference type="AlphaFoldDB" id="A0A9D2RLV6"/>
<name>A0A9D2RLV6_9FIRM</name>